<reference evidence="12 13" key="1">
    <citation type="submission" date="2018-06" db="EMBL/GenBank/DDBJ databases">
        <authorList>
            <consortium name="Pathogen Informatics"/>
            <person name="Doyle S."/>
        </authorList>
    </citation>
    <scope>NUCLEOTIDE SEQUENCE [LARGE SCALE GENOMIC DNA]</scope>
    <source>
        <strain evidence="12 13">NCTC10684</strain>
    </source>
</reference>
<evidence type="ECO:0000256" key="11">
    <source>
        <dbReference type="SAM" id="MobiDB-lite"/>
    </source>
</evidence>
<evidence type="ECO:0000313" key="13">
    <source>
        <dbReference type="Proteomes" id="UP000254701"/>
    </source>
</evidence>
<evidence type="ECO:0000256" key="2">
    <source>
        <dbReference type="ARBA" id="ARBA00022516"/>
    </source>
</evidence>
<gene>
    <name evidence="12" type="ORF">NCTC10684_00249</name>
</gene>
<evidence type="ECO:0000313" key="12">
    <source>
        <dbReference type="EMBL" id="SUU87058.1"/>
    </source>
</evidence>
<comment type="function">
    <text evidence="9">Catalyzes the first step in the biosynthesis of ornithine lipids, which are phosphorus-free membrane lipids. Catalyzes the 3-hydroxyacyl-acyl carrier protein-dependent acylation of ornithine to form lyso-ornithine lipid (LOL).</text>
</comment>
<dbReference type="PANTHER" id="PTHR37323:SF1">
    <property type="entry name" value="L-ORNITHINE N(ALPHA)-ACYLTRANSFERASE"/>
    <property type="match status" value="1"/>
</dbReference>
<evidence type="ECO:0000256" key="7">
    <source>
        <dbReference type="ARBA" id="ARBA00039058"/>
    </source>
</evidence>
<organism evidence="12 13">
    <name type="scientific">Aminobacter aminovorans</name>
    <name type="common">Chelatobacter heintzii</name>
    <dbReference type="NCBI Taxonomy" id="83263"/>
    <lineage>
        <taxon>Bacteria</taxon>
        <taxon>Pseudomonadati</taxon>
        <taxon>Pseudomonadota</taxon>
        <taxon>Alphaproteobacteria</taxon>
        <taxon>Hyphomicrobiales</taxon>
        <taxon>Phyllobacteriaceae</taxon>
        <taxon>Aminobacter</taxon>
    </lineage>
</organism>
<feature type="region of interest" description="Disordered" evidence="11">
    <location>
        <begin position="1"/>
        <end position="24"/>
    </location>
</feature>
<evidence type="ECO:0000256" key="10">
    <source>
        <dbReference type="ARBA" id="ARBA00047785"/>
    </source>
</evidence>
<dbReference type="PANTHER" id="PTHR37323">
    <property type="entry name" value="GCN5-RELATED N-ACETYLTRANSFERASE"/>
    <property type="match status" value="1"/>
</dbReference>
<evidence type="ECO:0000256" key="9">
    <source>
        <dbReference type="ARBA" id="ARBA00045724"/>
    </source>
</evidence>
<dbReference type="InterPro" id="IPR016181">
    <property type="entry name" value="Acyl_CoA_acyltransferase"/>
</dbReference>
<evidence type="ECO:0000256" key="3">
    <source>
        <dbReference type="ARBA" id="ARBA00022679"/>
    </source>
</evidence>
<dbReference type="SUPFAM" id="SSF55729">
    <property type="entry name" value="Acyl-CoA N-acyltransferases (Nat)"/>
    <property type="match status" value="1"/>
</dbReference>
<sequence>MHTALPDSDTQKANGAKVTVPSKPLLPGTPLGRIGTLEVRLARDEAEIAAAQEVRYRVFFDELGARKQALHSIERRDADRFDDICDHLLVFDTSISGPEHRRIVGTYRLLRQERATEAGGFYSDDEFELNKLIARHPGQRFLELGRSCVLPEYRSKRTIEALWQGIWAYLNRYDIDVMTGCASFHGTVPAAHAEALTYLAHHCRTSADWDVRAVVGRYCAMDLMPIEAVNAKSAIAAMPPLIKGYLRVGAKIGDGCVIDHDFGTTDVFIVMPVKEIGARYINYYGGETQRFAA</sequence>
<protein>
    <recommendedName>
        <fullName evidence="8">L-ornithine N(alpha)-acyltransferase</fullName>
        <ecNumber evidence="7">2.3.2.30</ecNumber>
    </recommendedName>
</protein>
<dbReference type="Gene3D" id="3.40.630.30">
    <property type="match status" value="1"/>
</dbReference>
<dbReference type="EMBL" id="UFSM01000001">
    <property type="protein sequence ID" value="SUU87058.1"/>
    <property type="molecule type" value="Genomic_DNA"/>
</dbReference>
<dbReference type="GO" id="GO:0006629">
    <property type="term" value="P:lipid metabolic process"/>
    <property type="evidence" value="ECO:0007669"/>
    <property type="project" value="UniProtKB-KW"/>
</dbReference>
<evidence type="ECO:0000256" key="1">
    <source>
        <dbReference type="ARBA" id="ARBA00005189"/>
    </source>
</evidence>
<comment type="catalytic activity">
    <reaction evidence="10">
        <text>a (3R)-hydroxyacyl-[ACP] + L-ornithine = a lyso-ornithine lipid + holo-[ACP] + H(+)</text>
        <dbReference type="Rhea" id="RHEA:20633"/>
        <dbReference type="Rhea" id="RHEA-COMP:9685"/>
        <dbReference type="Rhea" id="RHEA-COMP:9945"/>
        <dbReference type="ChEBI" id="CHEBI:15378"/>
        <dbReference type="ChEBI" id="CHEBI:46911"/>
        <dbReference type="ChEBI" id="CHEBI:64479"/>
        <dbReference type="ChEBI" id="CHEBI:78827"/>
        <dbReference type="ChEBI" id="CHEBI:138482"/>
        <dbReference type="EC" id="2.3.2.30"/>
    </reaction>
    <physiologicalReaction direction="left-to-right" evidence="10">
        <dbReference type="Rhea" id="RHEA:20634"/>
    </physiologicalReaction>
</comment>
<comment type="pathway">
    <text evidence="1">Lipid metabolism.</text>
</comment>
<proteinExistence type="inferred from homology"/>
<keyword evidence="4" id="KW-0443">Lipid metabolism</keyword>
<dbReference type="InterPro" id="IPR052351">
    <property type="entry name" value="Ornithine_N-alpha-AT"/>
</dbReference>
<dbReference type="RefSeq" id="WP_115729621.1">
    <property type="nucleotide sequence ID" value="NZ_BAAAVY010000011.1"/>
</dbReference>
<evidence type="ECO:0000256" key="8">
    <source>
        <dbReference type="ARBA" id="ARBA00039866"/>
    </source>
</evidence>
<dbReference type="Proteomes" id="UP000254701">
    <property type="component" value="Unassembled WGS sequence"/>
</dbReference>
<keyword evidence="5" id="KW-0012">Acyltransferase</keyword>
<keyword evidence="2" id="KW-0444">Lipid biosynthesis</keyword>
<dbReference type="GO" id="GO:0043810">
    <property type="term" value="F:ornithine-acyl [acyl carrier protein] N-acyltransferase activity"/>
    <property type="evidence" value="ECO:0007669"/>
    <property type="project" value="UniProtKB-EC"/>
</dbReference>
<keyword evidence="3" id="KW-0808">Transferase</keyword>
<dbReference type="AlphaFoldDB" id="A0A380WEE9"/>
<comment type="similarity">
    <text evidence="6">Belongs to the acetyltransferase family. OlsB subfamily.</text>
</comment>
<evidence type="ECO:0000256" key="6">
    <source>
        <dbReference type="ARBA" id="ARBA00038095"/>
    </source>
</evidence>
<dbReference type="OrthoDB" id="9787072at2"/>
<dbReference type="EC" id="2.3.2.30" evidence="7"/>
<name>A0A380WEE9_AMIAI</name>
<dbReference type="Pfam" id="PF13444">
    <property type="entry name" value="Acetyltransf_5"/>
    <property type="match status" value="1"/>
</dbReference>
<evidence type="ECO:0000256" key="4">
    <source>
        <dbReference type="ARBA" id="ARBA00023098"/>
    </source>
</evidence>
<evidence type="ECO:0000256" key="5">
    <source>
        <dbReference type="ARBA" id="ARBA00023315"/>
    </source>
</evidence>
<accession>A0A380WEE9</accession>